<gene>
    <name evidence="1" type="ORF">AG1IA_10248</name>
</gene>
<reference evidence="1 2" key="1">
    <citation type="journal article" date="2013" name="Nat. Commun.">
        <title>The evolution and pathogenic mechanisms of the rice sheath blight pathogen.</title>
        <authorList>
            <person name="Zheng A."/>
            <person name="Lin R."/>
            <person name="Xu L."/>
            <person name="Qin P."/>
            <person name="Tang C."/>
            <person name="Ai P."/>
            <person name="Zhang D."/>
            <person name="Liu Y."/>
            <person name="Sun Z."/>
            <person name="Feng H."/>
            <person name="Wang Y."/>
            <person name="Chen Y."/>
            <person name="Liang X."/>
            <person name="Fu R."/>
            <person name="Li Q."/>
            <person name="Zhang J."/>
            <person name="Yu X."/>
            <person name="Xie Z."/>
            <person name="Ding L."/>
            <person name="Guan P."/>
            <person name="Tang J."/>
            <person name="Liang Y."/>
            <person name="Wang S."/>
            <person name="Deng Q."/>
            <person name="Li S."/>
            <person name="Zhu J."/>
            <person name="Wang L."/>
            <person name="Liu H."/>
            <person name="Li P."/>
        </authorList>
    </citation>
    <scope>NUCLEOTIDE SEQUENCE [LARGE SCALE GENOMIC DNA]</scope>
    <source>
        <strain evidence="2">AG-1 IA</strain>
    </source>
</reference>
<comment type="caution">
    <text evidence="1">The sequence shown here is derived from an EMBL/GenBank/DDBJ whole genome shotgun (WGS) entry which is preliminary data.</text>
</comment>
<dbReference type="EMBL" id="AFRT01005520">
    <property type="protein sequence ID" value="ELU35722.1"/>
    <property type="molecule type" value="Genomic_DNA"/>
</dbReference>
<keyword evidence="2" id="KW-1185">Reference proteome</keyword>
<protein>
    <submittedName>
        <fullName evidence="1">Uncharacterized protein</fullName>
    </submittedName>
</protein>
<proteinExistence type="predicted"/>
<dbReference type="HOGENOM" id="CLU_1866474_0_0_1"/>
<sequence>MAPGCDDTNADTLAHHIHRHCTVSICSVDNANRTALALLSRLVVPISFGVIPIRISFSTRPARYRPSSARGCNLSRGCFVRIGPSWPCDRLSDLPRPAFIIPDGPPDDGPATIAPRYDYTPSRRARANRGGIGRGVG</sequence>
<dbReference type="AlphaFoldDB" id="L8WG78"/>
<accession>L8WG78</accession>
<name>L8WG78_THACA</name>
<evidence type="ECO:0000313" key="1">
    <source>
        <dbReference type="EMBL" id="ELU35722.1"/>
    </source>
</evidence>
<evidence type="ECO:0000313" key="2">
    <source>
        <dbReference type="Proteomes" id="UP000011668"/>
    </source>
</evidence>
<organism evidence="1 2">
    <name type="scientific">Thanatephorus cucumeris (strain AG1-IA)</name>
    <name type="common">Rice sheath blight fungus</name>
    <name type="synonym">Rhizoctonia solani</name>
    <dbReference type="NCBI Taxonomy" id="983506"/>
    <lineage>
        <taxon>Eukaryota</taxon>
        <taxon>Fungi</taxon>
        <taxon>Dikarya</taxon>
        <taxon>Basidiomycota</taxon>
        <taxon>Agaricomycotina</taxon>
        <taxon>Agaricomycetes</taxon>
        <taxon>Cantharellales</taxon>
        <taxon>Ceratobasidiaceae</taxon>
        <taxon>Rhizoctonia</taxon>
        <taxon>Rhizoctonia solani AG-1</taxon>
    </lineage>
</organism>
<dbReference type="Proteomes" id="UP000011668">
    <property type="component" value="Unassembled WGS sequence"/>
</dbReference>